<dbReference type="InterPro" id="IPR036922">
    <property type="entry name" value="Rieske_2Fe-2S_sf"/>
</dbReference>
<sequence length="107" mass="12003">MAYKLCHFNDIPEGDSKGFTVNGLALFAVKKDAELYLYKNECPHLGVNLEFQDDQFLDLDAELIQCSMHGALFNITDGMCISGPCQGDELTPIPWKMDDGYVYLTMV</sequence>
<evidence type="ECO:0000256" key="3">
    <source>
        <dbReference type="ARBA" id="ARBA00023004"/>
    </source>
</evidence>
<dbReference type="RefSeq" id="WP_304995000.1">
    <property type="nucleotide sequence ID" value="NZ_CP101717.1"/>
</dbReference>
<dbReference type="CDD" id="cd03467">
    <property type="entry name" value="Rieske"/>
    <property type="match status" value="1"/>
</dbReference>
<feature type="domain" description="Rieske" evidence="5">
    <location>
        <begin position="3"/>
        <end position="104"/>
    </location>
</feature>
<reference evidence="6" key="1">
    <citation type="submission" date="2022-07" db="EMBL/GenBank/DDBJ databases">
        <title>Complete genome sequence of Salinispirillum sp. LH10-3-1 capable of multiple carbohydrate inversion isolated from a soda lake.</title>
        <authorList>
            <person name="Liu J."/>
            <person name="Zhai Y."/>
            <person name="Zhang H."/>
            <person name="Yang H."/>
            <person name="Qu J."/>
            <person name="Li J."/>
        </authorList>
    </citation>
    <scope>NUCLEOTIDE SEQUENCE</scope>
    <source>
        <strain evidence="6">LH 10-3-1</strain>
    </source>
</reference>
<keyword evidence="1" id="KW-0001">2Fe-2S</keyword>
<dbReference type="Gene3D" id="2.102.10.10">
    <property type="entry name" value="Rieske [2Fe-2S] iron-sulphur domain"/>
    <property type="match status" value="1"/>
</dbReference>
<evidence type="ECO:0000313" key="6">
    <source>
        <dbReference type="EMBL" id="WLD57715.1"/>
    </source>
</evidence>
<protein>
    <submittedName>
        <fullName evidence="6">Rieske (2Fe-2S) protein</fullName>
    </submittedName>
</protein>
<dbReference type="PANTHER" id="PTHR40261:SF1">
    <property type="entry name" value="RIESKE DOMAIN-CONTAINING PROTEIN"/>
    <property type="match status" value="1"/>
</dbReference>
<dbReference type="GO" id="GO:0046872">
    <property type="term" value="F:metal ion binding"/>
    <property type="evidence" value="ECO:0007669"/>
    <property type="project" value="UniProtKB-KW"/>
</dbReference>
<accession>A0AB38YEP3</accession>
<dbReference type="InterPro" id="IPR017941">
    <property type="entry name" value="Rieske_2Fe-2S"/>
</dbReference>
<organism evidence="6">
    <name type="scientific">Salinispirillum sp. LH 10-3-1</name>
    <dbReference type="NCBI Taxonomy" id="2952525"/>
    <lineage>
        <taxon>Bacteria</taxon>
        <taxon>Pseudomonadati</taxon>
        <taxon>Pseudomonadota</taxon>
        <taxon>Gammaproteobacteria</taxon>
        <taxon>Oceanospirillales</taxon>
        <taxon>Saccharospirillaceae</taxon>
        <taxon>Salinispirillum</taxon>
    </lineage>
</organism>
<gene>
    <name evidence="6" type="ORF">NFC81_13480</name>
</gene>
<evidence type="ECO:0000259" key="5">
    <source>
        <dbReference type="PROSITE" id="PS51296"/>
    </source>
</evidence>
<dbReference type="PANTHER" id="PTHR40261">
    <property type="match status" value="1"/>
</dbReference>
<name>A0AB38YEP3_9GAMM</name>
<keyword evidence="4" id="KW-0411">Iron-sulfur</keyword>
<dbReference type="SUPFAM" id="SSF50022">
    <property type="entry name" value="ISP domain"/>
    <property type="match status" value="1"/>
</dbReference>
<keyword evidence="3" id="KW-0408">Iron</keyword>
<dbReference type="PROSITE" id="PS51296">
    <property type="entry name" value="RIESKE"/>
    <property type="match status" value="1"/>
</dbReference>
<evidence type="ECO:0000256" key="4">
    <source>
        <dbReference type="ARBA" id="ARBA00023014"/>
    </source>
</evidence>
<dbReference type="Pfam" id="PF00355">
    <property type="entry name" value="Rieske"/>
    <property type="match status" value="1"/>
</dbReference>
<dbReference type="EMBL" id="CP101717">
    <property type="protein sequence ID" value="WLD57715.1"/>
    <property type="molecule type" value="Genomic_DNA"/>
</dbReference>
<evidence type="ECO:0000256" key="2">
    <source>
        <dbReference type="ARBA" id="ARBA00022723"/>
    </source>
</evidence>
<proteinExistence type="predicted"/>
<keyword evidence="2" id="KW-0479">Metal-binding</keyword>
<evidence type="ECO:0000256" key="1">
    <source>
        <dbReference type="ARBA" id="ARBA00022714"/>
    </source>
</evidence>
<dbReference type="GO" id="GO:0051537">
    <property type="term" value="F:2 iron, 2 sulfur cluster binding"/>
    <property type="evidence" value="ECO:0007669"/>
    <property type="project" value="UniProtKB-KW"/>
</dbReference>
<dbReference type="AlphaFoldDB" id="A0AB38YEP3"/>